<dbReference type="EMBL" id="MN739627">
    <property type="protein sequence ID" value="QHT16880.1"/>
    <property type="molecule type" value="Genomic_DNA"/>
</dbReference>
<dbReference type="AlphaFoldDB" id="A0A6C0DKY1"/>
<sequence length="123" mass="14965">MNKTELINLFNKNFNDFLDILIDKFPKEQDFILISILLKTQRLSYVDLIHNFSTILTPNKQLILNKSSEFFIHKTSNMFYGINQHINSSNSFKRIWNHLQTEERDMLWKWFKLFLNICLEYEK</sequence>
<reference evidence="1" key="1">
    <citation type="journal article" date="2020" name="Nature">
        <title>Giant virus diversity and host interactions through global metagenomics.</title>
        <authorList>
            <person name="Schulz F."/>
            <person name="Roux S."/>
            <person name="Paez-Espino D."/>
            <person name="Jungbluth S."/>
            <person name="Walsh D.A."/>
            <person name="Denef V.J."/>
            <person name="McMahon K.D."/>
            <person name="Konstantinidis K.T."/>
            <person name="Eloe-Fadrosh E.A."/>
            <person name="Kyrpides N.C."/>
            <person name="Woyke T."/>
        </authorList>
    </citation>
    <scope>NUCLEOTIDE SEQUENCE</scope>
    <source>
        <strain evidence="1">GVMAG-M-3300023174-207</strain>
    </source>
</reference>
<accession>A0A6C0DKY1</accession>
<proteinExistence type="predicted"/>
<protein>
    <submittedName>
        <fullName evidence="1">Uncharacterized protein</fullName>
    </submittedName>
</protein>
<evidence type="ECO:0000313" key="1">
    <source>
        <dbReference type="EMBL" id="QHT16880.1"/>
    </source>
</evidence>
<organism evidence="1">
    <name type="scientific">viral metagenome</name>
    <dbReference type="NCBI Taxonomy" id="1070528"/>
    <lineage>
        <taxon>unclassified sequences</taxon>
        <taxon>metagenomes</taxon>
        <taxon>organismal metagenomes</taxon>
    </lineage>
</organism>
<name>A0A6C0DKY1_9ZZZZ</name>